<gene>
    <name evidence="23" type="primary">gltB_1</name>
    <name evidence="23" type="ORF">KOR34_32580</name>
</gene>
<evidence type="ECO:0000313" key="23">
    <source>
        <dbReference type="EMBL" id="TWT38289.1"/>
    </source>
</evidence>
<dbReference type="SUPFAM" id="SSF51395">
    <property type="entry name" value="FMN-linked oxidoreductases"/>
    <property type="match status" value="1"/>
</dbReference>
<keyword evidence="12 23" id="KW-0560">Oxidoreductase</keyword>
<dbReference type="OrthoDB" id="9758182at2"/>
<evidence type="ECO:0000256" key="9">
    <source>
        <dbReference type="ARBA" id="ARBA00022723"/>
    </source>
</evidence>
<comment type="caution">
    <text evidence="23">The sequence shown here is derived from an EMBL/GenBank/DDBJ whole genome shotgun (WGS) entry which is preliminary data.</text>
</comment>
<dbReference type="Gene3D" id="2.160.20.60">
    <property type="entry name" value="Glutamate synthase, alpha subunit, C-terminal domain"/>
    <property type="match status" value="1"/>
</dbReference>
<dbReference type="InterPro" id="IPR002489">
    <property type="entry name" value="Glu_synth_asu_C"/>
</dbReference>
<keyword evidence="14" id="KW-0411">Iron-sulfur</keyword>
<dbReference type="GO" id="GO:0019676">
    <property type="term" value="P:ammonia assimilation cycle"/>
    <property type="evidence" value="ECO:0007669"/>
    <property type="project" value="TreeGrafter"/>
</dbReference>
<comment type="catalytic activity">
    <reaction evidence="18">
        <text>2 L-glutamate + NADP(+) = L-glutamine + 2-oxoglutarate + NADPH + H(+)</text>
        <dbReference type="Rhea" id="RHEA:15501"/>
        <dbReference type="ChEBI" id="CHEBI:15378"/>
        <dbReference type="ChEBI" id="CHEBI:16810"/>
        <dbReference type="ChEBI" id="CHEBI:29985"/>
        <dbReference type="ChEBI" id="CHEBI:57783"/>
        <dbReference type="ChEBI" id="CHEBI:58349"/>
        <dbReference type="ChEBI" id="CHEBI:58359"/>
        <dbReference type="EC" id="1.4.1.13"/>
    </reaction>
</comment>
<accession>A0A5C5VK87</accession>
<dbReference type="GO" id="GO:0004355">
    <property type="term" value="F:glutamate synthase (NADPH) activity"/>
    <property type="evidence" value="ECO:0007669"/>
    <property type="project" value="UniProtKB-EC"/>
</dbReference>
<dbReference type="InterPro" id="IPR036485">
    <property type="entry name" value="Glu_synth_asu_C_sf"/>
</dbReference>
<evidence type="ECO:0000256" key="2">
    <source>
        <dbReference type="ARBA" id="ARBA00001927"/>
    </source>
</evidence>
<dbReference type="FunFam" id="3.60.20.10:FF:000001">
    <property type="entry name" value="Glutamate synthase, large subunit"/>
    <property type="match status" value="1"/>
</dbReference>
<dbReference type="InterPro" id="IPR013785">
    <property type="entry name" value="Aldolase_TIM"/>
</dbReference>
<evidence type="ECO:0000256" key="3">
    <source>
        <dbReference type="ARBA" id="ARBA00001974"/>
    </source>
</evidence>
<evidence type="ECO:0000256" key="14">
    <source>
        <dbReference type="ARBA" id="ARBA00023014"/>
    </source>
</evidence>
<dbReference type="Pfam" id="PF04898">
    <property type="entry name" value="Glu_syn_central"/>
    <property type="match status" value="1"/>
</dbReference>
<dbReference type="InterPro" id="IPR050711">
    <property type="entry name" value="ET-N_metabolism_enzyme"/>
</dbReference>
<dbReference type="InterPro" id="IPR029055">
    <property type="entry name" value="Ntn_hydrolases_N"/>
</dbReference>
<organism evidence="23 24">
    <name type="scientific">Posidoniimonas corsicana</name>
    <dbReference type="NCBI Taxonomy" id="1938618"/>
    <lineage>
        <taxon>Bacteria</taxon>
        <taxon>Pseudomonadati</taxon>
        <taxon>Planctomycetota</taxon>
        <taxon>Planctomycetia</taxon>
        <taxon>Pirellulales</taxon>
        <taxon>Lacipirellulaceae</taxon>
        <taxon>Posidoniimonas</taxon>
    </lineage>
</organism>
<dbReference type="FunFam" id="3.20.20.70:FF:000031">
    <property type="entry name" value="Glutamate synthase 1 [NADH]"/>
    <property type="match status" value="1"/>
</dbReference>
<dbReference type="InterPro" id="IPR017932">
    <property type="entry name" value="GATase_2_dom"/>
</dbReference>
<proteinExistence type="inferred from homology"/>
<dbReference type="InterPro" id="IPR002932">
    <property type="entry name" value="Glu_synthdom"/>
</dbReference>
<dbReference type="GO" id="GO:0051538">
    <property type="term" value="F:3 iron, 4 sulfur cluster binding"/>
    <property type="evidence" value="ECO:0007669"/>
    <property type="project" value="UniProtKB-KW"/>
</dbReference>
<evidence type="ECO:0000256" key="19">
    <source>
        <dbReference type="ARBA" id="ARBA00072108"/>
    </source>
</evidence>
<dbReference type="PANTHER" id="PTHR11938:SF133">
    <property type="entry name" value="GLUTAMATE SYNTHASE (NADH)"/>
    <property type="match status" value="1"/>
</dbReference>
<keyword evidence="8" id="KW-0288">FMN</keyword>
<dbReference type="CDD" id="cd00713">
    <property type="entry name" value="GltS"/>
    <property type="match status" value="1"/>
</dbReference>
<keyword evidence="7" id="KW-0285">Flavoprotein</keyword>
<dbReference type="GO" id="GO:0046872">
    <property type="term" value="F:metal ion binding"/>
    <property type="evidence" value="ECO:0007669"/>
    <property type="project" value="UniProtKB-KW"/>
</dbReference>
<name>A0A5C5VK87_9BACT</name>
<evidence type="ECO:0000256" key="16">
    <source>
        <dbReference type="ARBA" id="ARBA00023291"/>
    </source>
</evidence>
<feature type="domain" description="Glutamine amidotransferase type-2" evidence="22">
    <location>
        <begin position="26"/>
        <end position="428"/>
    </location>
</feature>
<dbReference type="FunFam" id="2.160.20.60:FF:000001">
    <property type="entry name" value="Glutamate synthase, large subunit"/>
    <property type="match status" value="1"/>
</dbReference>
<comment type="cofactor">
    <cofactor evidence="1">
        <name>FMN</name>
        <dbReference type="ChEBI" id="CHEBI:58210"/>
    </cofactor>
</comment>
<keyword evidence="9" id="KW-0479">Metal-binding</keyword>
<keyword evidence="6" id="KW-0028">Amino-acid biosynthesis</keyword>
<evidence type="ECO:0000256" key="4">
    <source>
        <dbReference type="ARBA" id="ARBA00009716"/>
    </source>
</evidence>
<keyword evidence="24" id="KW-1185">Reference proteome</keyword>
<evidence type="ECO:0000313" key="24">
    <source>
        <dbReference type="Proteomes" id="UP000316714"/>
    </source>
</evidence>
<dbReference type="Pfam" id="PF01645">
    <property type="entry name" value="Glu_synthase"/>
    <property type="match status" value="1"/>
</dbReference>
<reference evidence="23 24" key="1">
    <citation type="submission" date="2019-02" db="EMBL/GenBank/DDBJ databases">
        <title>Deep-cultivation of Planctomycetes and their phenomic and genomic characterization uncovers novel biology.</title>
        <authorList>
            <person name="Wiegand S."/>
            <person name="Jogler M."/>
            <person name="Boedeker C."/>
            <person name="Pinto D."/>
            <person name="Vollmers J."/>
            <person name="Rivas-Marin E."/>
            <person name="Kohn T."/>
            <person name="Peeters S.H."/>
            <person name="Heuer A."/>
            <person name="Rast P."/>
            <person name="Oberbeckmann S."/>
            <person name="Bunk B."/>
            <person name="Jeske O."/>
            <person name="Meyerdierks A."/>
            <person name="Storesund J.E."/>
            <person name="Kallscheuer N."/>
            <person name="Luecker S."/>
            <person name="Lage O.M."/>
            <person name="Pohl T."/>
            <person name="Merkel B.J."/>
            <person name="Hornburger P."/>
            <person name="Mueller R.-W."/>
            <person name="Bruemmer F."/>
            <person name="Labrenz M."/>
            <person name="Spormann A.M."/>
            <person name="Op Den Camp H."/>
            <person name="Overmann J."/>
            <person name="Amann R."/>
            <person name="Jetten M.S.M."/>
            <person name="Mascher T."/>
            <person name="Medema M.H."/>
            <person name="Devos D.P."/>
            <person name="Kaster A.-K."/>
            <person name="Ovreas L."/>
            <person name="Rohde M."/>
            <person name="Galperin M.Y."/>
            <person name="Jogler C."/>
        </authorList>
    </citation>
    <scope>NUCLEOTIDE SEQUENCE [LARGE SCALE GENOMIC DNA]</scope>
    <source>
        <strain evidence="23 24">KOR34</strain>
    </source>
</reference>
<protein>
    <recommendedName>
        <fullName evidence="19">Glutamate synthase [NADPH] large chain</fullName>
        <ecNumber evidence="5">1.4.1.13</ecNumber>
    </recommendedName>
    <alternativeName>
        <fullName evidence="20">Glutamate synthase subunit alpha</fullName>
    </alternativeName>
</protein>
<dbReference type="EMBL" id="SIHJ01000001">
    <property type="protein sequence ID" value="TWT38289.1"/>
    <property type="molecule type" value="Genomic_DNA"/>
</dbReference>
<dbReference type="InterPro" id="IPR006982">
    <property type="entry name" value="Glu_synth_centr_N"/>
</dbReference>
<evidence type="ECO:0000256" key="20">
    <source>
        <dbReference type="ARBA" id="ARBA00079921"/>
    </source>
</evidence>
<keyword evidence="16" id="KW-0003">3Fe-4S</keyword>
<dbReference type="Gene3D" id="3.60.20.10">
    <property type="entry name" value="Glutamine Phosphoribosylpyrophosphate, subunit 1, domain 1"/>
    <property type="match status" value="1"/>
</dbReference>
<evidence type="ECO:0000259" key="22">
    <source>
        <dbReference type="PROSITE" id="PS51278"/>
    </source>
</evidence>
<dbReference type="CDD" id="cd02808">
    <property type="entry name" value="GltS_FMN"/>
    <property type="match status" value="1"/>
</dbReference>
<comment type="similarity">
    <text evidence="4">Belongs to the glutamate synthase family.</text>
</comment>
<sequence length="1556" mass="170793">MNQLPTQHTLPQAQGLYDPQNEHDACGVGFIAHIKGERSHQILVDSEDLLRRMDHRGACGCEPNTGDGAGVMTALPHEFLQKVVKADLGVDLPEPGRFAVGNVFLPQNEADREQCKAAVKKIVAEQGQTLVGWRKVPTDSAKADLGPTAAKAEPVVDQLVIAAADGLAGDDFERQVYQIRKRSSNQLRADESMEQAKMFYICSLSTKVIIYKGMLTTDQLYLYYPDLKDSDYTTHLAMVHSRFATNTFPSWDRAQPLRCMSHNGEINTLRGNKNWMFARQGVVKSDVFGDELEKLFPVVEPDCSDSGTFDNALEFLLMNGRTLQEAVMMMVPEAWQNHDTMSEAKRGFYEYHSALMEPWDGPACIGFTDGKYIGATLDRNGLRPSRYYVTHDDRVIMASEVGVVDIDPENVKEKGRLQPGRMFLVDFEQGRMIPDAELKQDLATRRPYGEWLRNQRIDLNDLHPENEPHGFNRSTLLERMQAFGYTIETMRFMLLPLISAGKDPIGSMGNDSCLAVLSDKPRMLYDYFKQLFAQVTNPAIDSIREEVIMSLECYIGPEQNLLETTEQHAHRLRVPHPILSNEQLAAIKHMGDRKAADDSWKTQTIDVTWARSEGKSGMRAAIERICKEAEQAIDDGYTIVVLSDRETGKDRVPLSSLLAVGAVHHHLVRVSKRTRIGLVVETGEAREVHHHCLLVGYGADAINPYLAFEALWQARREGRLDTGEEAIAGKESGEGASHPAVDADGEVIDPVTAADHELVAQYRRGVAKGMLKVMAKMGISTLQSYKGAQIFEALGLRDEVIDVCFAGTASRVQGVGFEELAEEALRRHALGYPAGAGKSLPVLPNPGEYHWRAEGERHMWDPASIADIQVAARTNSRESYARFAEHINNDARTRCQLRGLMEFKKDANGGPIPIDEVMSAAEIVKRFCTGAMSFGSISAEAHESLAIAMNRLGGKSNTGEGGEDPVRWTPEPNGDSRRSAIKQVASGRFGVTISYLTNADEIQIKISQGAKPGEGGELPGRKVDENIARIRYSTPGVGLISPPPHHDIYSIEDLKQLIHDLKNANRAARISVKLVSEVGVGTVASGVAKGYADHILISGDGGGTGASPLTSIKHAGLPWELGIAETHQTLVLNDLRSRVVLQTDGGLKTGRDVVIAALLGAEEFGFSTAPLITLGCIMMRKCHLNTCPVGIATQDPDLRAKFRGKPEHVVNYLFMVAEEARELMAELGFRTIEEMVGRVDALDVSKAIKHWKSDGLDLTKLLSPAKGPRPDTGVYCTMEQDHGLDESLDITQLLDLAKPAIEDAKPVRETLKIVNTNRTVGTILSNEIAKKWGEEGLPDDTIRFKLEGHAGQSLGAFLSHGVTLELEGDANDYVGKGLSGGRVIVYPPKNSGFVAEEQIIVGNVCLYGATRGEAFLRGRAAERFCVRNSGAHAVIEGVGDHGCEYMTGGRVAILGPTGRNFAAGMSGGVAYVWDPDGELLGNCNMGMVELEKVEADEDAQELKELITKHHQHTDSTRAADLLDRWDETLPQFVKVMPTDYKRVLEEMKAKQEAAAV</sequence>
<dbReference type="CDD" id="cd00982">
    <property type="entry name" value="gltB_C"/>
    <property type="match status" value="1"/>
</dbReference>
<evidence type="ECO:0000256" key="7">
    <source>
        <dbReference type="ARBA" id="ARBA00022630"/>
    </source>
</evidence>
<dbReference type="SUPFAM" id="SSF69336">
    <property type="entry name" value="Alpha subunit of glutamate synthase, C-terminal domain"/>
    <property type="match status" value="1"/>
</dbReference>
<evidence type="ECO:0000256" key="8">
    <source>
        <dbReference type="ARBA" id="ARBA00022643"/>
    </source>
</evidence>
<evidence type="ECO:0000256" key="17">
    <source>
        <dbReference type="ARBA" id="ARBA00037898"/>
    </source>
</evidence>
<dbReference type="RefSeq" id="WP_146565708.1">
    <property type="nucleotide sequence ID" value="NZ_SIHJ01000001.1"/>
</dbReference>
<keyword evidence="13" id="KW-0408">Iron</keyword>
<comment type="pathway">
    <text evidence="17">Amino-acid biosynthesis; L-glutamate biosynthesis via GLT pathway; L-glutamate from 2-oxoglutarate and L-glutamine (NADP(+) route): step 1/1.</text>
</comment>
<evidence type="ECO:0000256" key="1">
    <source>
        <dbReference type="ARBA" id="ARBA00001917"/>
    </source>
</evidence>
<dbReference type="Gene3D" id="3.20.20.70">
    <property type="entry name" value="Aldolase class I"/>
    <property type="match status" value="2"/>
</dbReference>
<keyword evidence="10" id="KW-0274">FAD</keyword>
<evidence type="ECO:0000256" key="5">
    <source>
        <dbReference type="ARBA" id="ARBA00012079"/>
    </source>
</evidence>
<evidence type="ECO:0000256" key="13">
    <source>
        <dbReference type="ARBA" id="ARBA00023004"/>
    </source>
</evidence>
<evidence type="ECO:0000256" key="15">
    <source>
        <dbReference type="ARBA" id="ARBA00023164"/>
    </source>
</evidence>
<dbReference type="Proteomes" id="UP000316714">
    <property type="component" value="Unassembled WGS sequence"/>
</dbReference>
<comment type="cofactor">
    <cofactor evidence="2">
        <name>[3Fe-4S] cluster</name>
        <dbReference type="ChEBI" id="CHEBI:21137"/>
    </cofactor>
</comment>
<evidence type="ECO:0000256" key="10">
    <source>
        <dbReference type="ARBA" id="ARBA00022827"/>
    </source>
</evidence>
<dbReference type="SUPFAM" id="SSF56235">
    <property type="entry name" value="N-terminal nucleophile aminohydrolases (Ntn hydrolases)"/>
    <property type="match status" value="1"/>
</dbReference>
<evidence type="ECO:0000256" key="21">
    <source>
        <dbReference type="SAM" id="MobiDB-lite"/>
    </source>
</evidence>
<evidence type="ECO:0000256" key="12">
    <source>
        <dbReference type="ARBA" id="ARBA00023002"/>
    </source>
</evidence>
<dbReference type="EC" id="1.4.1.13" evidence="5"/>
<dbReference type="PROSITE" id="PS51278">
    <property type="entry name" value="GATASE_TYPE_2"/>
    <property type="match status" value="1"/>
</dbReference>
<dbReference type="PANTHER" id="PTHR11938">
    <property type="entry name" value="FAD NADPH DEHYDROGENASE/OXIDOREDUCTASE"/>
    <property type="match status" value="1"/>
</dbReference>
<dbReference type="Pfam" id="PF00310">
    <property type="entry name" value="GATase_2"/>
    <property type="match status" value="1"/>
</dbReference>
<dbReference type="GO" id="GO:0006537">
    <property type="term" value="P:glutamate biosynthetic process"/>
    <property type="evidence" value="ECO:0007669"/>
    <property type="project" value="UniProtKB-KW"/>
</dbReference>
<evidence type="ECO:0000256" key="6">
    <source>
        <dbReference type="ARBA" id="ARBA00022605"/>
    </source>
</evidence>
<evidence type="ECO:0000256" key="11">
    <source>
        <dbReference type="ARBA" id="ARBA00022962"/>
    </source>
</evidence>
<evidence type="ECO:0000256" key="18">
    <source>
        <dbReference type="ARBA" id="ARBA00048151"/>
    </source>
</evidence>
<dbReference type="Pfam" id="PF01493">
    <property type="entry name" value="GXGXG"/>
    <property type="match status" value="1"/>
</dbReference>
<keyword evidence="11" id="KW-0315">Glutamine amidotransferase</keyword>
<dbReference type="FunFam" id="3.20.20.70:FF:000053">
    <property type="entry name" value="Glutamate synthase large subunit"/>
    <property type="match status" value="1"/>
</dbReference>
<comment type="cofactor">
    <cofactor evidence="3">
        <name>FAD</name>
        <dbReference type="ChEBI" id="CHEBI:57692"/>
    </cofactor>
</comment>
<keyword evidence="15" id="KW-0314">Glutamate biosynthesis</keyword>
<feature type="region of interest" description="Disordered" evidence="21">
    <location>
        <begin position="953"/>
        <end position="977"/>
    </location>
</feature>